<dbReference type="SUPFAM" id="SSF53474">
    <property type="entry name" value="alpha/beta-Hydrolases"/>
    <property type="match status" value="1"/>
</dbReference>
<accession>A0ABV7ISJ5</accession>
<comment type="caution">
    <text evidence="2">The sequence shown here is derived from an EMBL/GenBank/DDBJ whole genome shotgun (WGS) entry which is preliminary data.</text>
</comment>
<dbReference type="EMBL" id="JBHRTO010000001">
    <property type="protein sequence ID" value="MFC3179494.1"/>
    <property type="molecule type" value="Genomic_DNA"/>
</dbReference>
<evidence type="ECO:0000259" key="1">
    <source>
        <dbReference type="Pfam" id="PF12697"/>
    </source>
</evidence>
<dbReference type="InterPro" id="IPR050266">
    <property type="entry name" value="AB_hydrolase_sf"/>
</dbReference>
<name>A0ABV7ISJ5_9RHOB</name>
<keyword evidence="3" id="KW-1185">Reference proteome</keyword>
<dbReference type="GO" id="GO:0016787">
    <property type="term" value="F:hydrolase activity"/>
    <property type="evidence" value="ECO:0007669"/>
    <property type="project" value="UniProtKB-KW"/>
</dbReference>
<organism evidence="2 3">
    <name type="scientific">Cypionkella sinensis</name>
    <dbReference type="NCBI Taxonomy" id="1756043"/>
    <lineage>
        <taxon>Bacteria</taxon>
        <taxon>Pseudomonadati</taxon>
        <taxon>Pseudomonadota</taxon>
        <taxon>Alphaproteobacteria</taxon>
        <taxon>Rhodobacterales</taxon>
        <taxon>Paracoccaceae</taxon>
        <taxon>Cypionkella</taxon>
    </lineage>
</organism>
<keyword evidence="2" id="KW-0378">Hydrolase</keyword>
<dbReference type="Gene3D" id="3.40.50.1820">
    <property type="entry name" value="alpha/beta hydrolase"/>
    <property type="match status" value="1"/>
</dbReference>
<protein>
    <submittedName>
        <fullName evidence="2">Alpha/beta fold hydrolase</fullName>
    </submittedName>
</protein>
<evidence type="ECO:0000313" key="3">
    <source>
        <dbReference type="Proteomes" id="UP001595547"/>
    </source>
</evidence>
<dbReference type="Pfam" id="PF12697">
    <property type="entry name" value="Abhydrolase_6"/>
    <property type="match status" value="1"/>
</dbReference>
<sequence>MPHREPLVLIPGLMADARLFLPQIVQLGAERAMQVVLPTKGETVEQMSEAILPGLPEKFALLGHGLGGDVALDLIRRAGDRVTRVVLMATDPLAEPPQTAAARESRIVAAKSGRLAEAMRQEIPAAAIVDAPWRDEIMALVQDMALGLGEGVFLRQSRALQRRPDQQKTMRRVKLPVLVIAGEADTLVPMRRQEFTANLMPYGKLLVIEAAGHLASLEQPEAVSQAIAAFLAGPMMLR</sequence>
<reference evidence="3" key="1">
    <citation type="journal article" date="2019" name="Int. J. Syst. Evol. Microbiol.">
        <title>The Global Catalogue of Microorganisms (GCM) 10K type strain sequencing project: providing services to taxonomists for standard genome sequencing and annotation.</title>
        <authorList>
            <consortium name="The Broad Institute Genomics Platform"/>
            <consortium name="The Broad Institute Genome Sequencing Center for Infectious Disease"/>
            <person name="Wu L."/>
            <person name="Ma J."/>
        </authorList>
    </citation>
    <scope>NUCLEOTIDE SEQUENCE [LARGE SCALE GENOMIC DNA]</scope>
    <source>
        <strain evidence="3">KCTC 52039</strain>
    </source>
</reference>
<dbReference type="RefSeq" id="WP_380071136.1">
    <property type="nucleotide sequence ID" value="NZ_JBHRTO010000001.1"/>
</dbReference>
<feature type="domain" description="AB hydrolase-1" evidence="1">
    <location>
        <begin position="7"/>
        <end position="225"/>
    </location>
</feature>
<dbReference type="PRINTS" id="PR00111">
    <property type="entry name" value="ABHYDROLASE"/>
</dbReference>
<proteinExistence type="predicted"/>
<dbReference type="InterPro" id="IPR000073">
    <property type="entry name" value="AB_hydrolase_1"/>
</dbReference>
<dbReference type="PANTHER" id="PTHR43798">
    <property type="entry name" value="MONOACYLGLYCEROL LIPASE"/>
    <property type="match status" value="1"/>
</dbReference>
<dbReference type="InterPro" id="IPR029058">
    <property type="entry name" value="AB_hydrolase_fold"/>
</dbReference>
<dbReference type="Proteomes" id="UP001595547">
    <property type="component" value="Unassembled WGS sequence"/>
</dbReference>
<gene>
    <name evidence="2" type="ORF">ACFOGH_00685</name>
</gene>
<evidence type="ECO:0000313" key="2">
    <source>
        <dbReference type="EMBL" id="MFC3179494.1"/>
    </source>
</evidence>